<dbReference type="InterPro" id="IPR027417">
    <property type="entry name" value="P-loop_NTPase"/>
</dbReference>
<evidence type="ECO:0000256" key="1">
    <source>
        <dbReference type="ARBA" id="ARBA00022741"/>
    </source>
</evidence>
<dbReference type="InterPro" id="IPR003593">
    <property type="entry name" value="AAA+_ATPase"/>
</dbReference>
<keyword evidence="2" id="KW-0067">ATP-binding</keyword>
<dbReference type="PANTHER" id="PTHR43158">
    <property type="entry name" value="SKFA PEPTIDE EXPORT ATP-BINDING PROTEIN SKFE"/>
    <property type="match status" value="1"/>
</dbReference>
<dbReference type="RefSeq" id="WP_006001283.1">
    <property type="nucleotide sequence ID" value="NZ_AAEW02000012.1"/>
</dbReference>
<dbReference type="InterPro" id="IPR003439">
    <property type="entry name" value="ABC_transporter-like_ATP-bd"/>
</dbReference>
<dbReference type="AlphaFoldDB" id="Q1JY97"/>
<protein>
    <submittedName>
        <fullName evidence="4">ABC transporter related</fullName>
    </submittedName>
</protein>
<reference evidence="4" key="2">
    <citation type="submission" date="2006-05" db="EMBL/GenBank/DDBJ databases">
        <title>Sequencing of the draft genome and assembly of Desulfuromonas acetoxidans DSM 684.</title>
        <authorList>
            <consortium name="US DOE Joint Genome Institute (JGI-PGF)"/>
            <person name="Copeland A."/>
            <person name="Lucas S."/>
            <person name="Lapidus A."/>
            <person name="Barry K."/>
            <person name="Detter J.C."/>
            <person name="Glavina del Rio T."/>
            <person name="Hammon N."/>
            <person name="Israni S."/>
            <person name="Dalin E."/>
            <person name="Tice H."/>
            <person name="Bruce D."/>
            <person name="Pitluck S."/>
            <person name="Richardson P."/>
        </authorList>
    </citation>
    <scope>NUCLEOTIDE SEQUENCE [LARGE SCALE GENOMIC DNA]</scope>
    <source>
        <strain evidence="4">DSM 684</strain>
    </source>
</reference>
<accession>Q1JY97</accession>
<evidence type="ECO:0000256" key="2">
    <source>
        <dbReference type="ARBA" id="ARBA00022840"/>
    </source>
</evidence>
<dbReference type="Proteomes" id="UP000005695">
    <property type="component" value="Unassembled WGS sequence"/>
</dbReference>
<comment type="caution">
    <text evidence="4">The sequence shown here is derived from an EMBL/GenBank/DDBJ whole genome shotgun (WGS) entry which is preliminary data.</text>
</comment>
<dbReference type="InterPro" id="IPR017871">
    <property type="entry name" value="ABC_transporter-like_CS"/>
</dbReference>
<keyword evidence="5" id="KW-1185">Reference proteome</keyword>
<gene>
    <name evidence="4" type="ORF">Dace_1278</name>
</gene>
<feature type="domain" description="ABC transporter" evidence="3">
    <location>
        <begin position="3"/>
        <end position="229"/>
    </location>
</feature>
<dbReference type="SUPFAM" id="SSF52540">
    <property type="entry name" value="P-loop containing nucleoside triphosphate hydrolases"/>
    <property type="match status" value="2"/>
</dbReference>
<dbReference type="PROSITE" id="PS50893">
    <property type="entry name" value="ABC_TRANSPORTER_2"/>
    <property type="match status" value="2"/>
</dbReference>
<proteinExistence type="predicted"/>
<evidence type="ECO:0000313" key="4">
    <source>
        <dbReference type="EMBL" id="EAT15309.1"/>
    </source>
</evidence>
<reference evidence="4" key="1">
    <citation type="submission" date="2006-05" db="EMBL/GenBank/DDBJ databases">
        <title>Annotation of the draft genome assembly of Desulfuromonas acetoxidans DSM 684.</title>
        <authorList>
            <consortium name="US DOE Joint Genome Institute (JGI-ORNL)"/>
            <person name="Larimer F."/>
            <person name="Land M."/>
            <person name="Hauser L."/>
        </authorList>
    </citation>
    <scope>NUCLEOTIDE SEQUENCE [LARGE SCALE GENOMIC DNA]</scope>
    <source>
        <strain evidence="4">DSM 684</strain>
    </source>
</reference>
<sequence>MKIELDNISVVVRKQAWLHDVSLAISPDENWAFVGSNGSGKSVLGRILCGELPVTSGRCRLNLPAALVSFERLGEVLQFEREHDDSDFLDRVDHGTPVRDFFAADAPGDVETLAEALGCQGLLERGLRFLSTGEMRKVMILQAMVQKPRLLVLDEPFDGLDSQSRHALRILIGRWIEQGGQLVLMVNRFSNLLPQVTHLGYLHDGTLLVQGGREDDYVQNAIQRLNHFDAHQTLQLPDCDAPLPTLPDLHGQPLIAMNNVTVRYAEALVLNRLCWQVQPGEHWKISGPNGSGKSTLLSLISGDNPQAYANEIMLFGRAKGSGESVWEIKRHLGQVSALFHQEYRVRGTVLTTVLSGFYDSVGLYQTPTRRQQQITRQWLELLGLEGKANLPFHRLSYGEQRLVLLARAMVKQPRVLILDEPCQGLDEVHRHLVLGLIDYLGRQGRTQLLYVTHHDEDRIPCIQRHLRLVPACGGGFMAEVVS</sequence>
<dbReference type="PANTHER" id="PTHR43158:SF2">
    <property type="entry name" value="SKFA PEPTIDE EXPORT ATP-BINDING PROTEIN SKFE"/>
    <property type="match status" value="1"/>
</dbReference>
<dbReference type="PROSITE" id="PS00211">
    <property type="entry name" value="ABC_TRANSPORTER_1"/>
    <property type="match status" value="1"/>
</dbReference>
<evidence type="ECO:0000259" key="3">
    <source>
        <dbReference type="PROSITE" id="PS50893"/>
    </source>
</evidence>
<dbReference type="GO" id="GO:0016887">
    <property type="term" value="F:ATP hydrolysis activity"/>
    <property type="evidence" value="ECO:0007669"/>
    <property type="project" value="InterPro"/>
</dbReference>
<dbReference type="OrthoDB" id="9809450at2"/>
<evidence type="ECO:0000313" key="5">
    <source>
        <dbReference type="Proteomes" id="UP000005695"/>
    </source>
</evidence>
<feature type="domain" description="ABC transporter" evidence="3">
    <location>
        <begin position="255"/>
        <end position="481"/>
    </location>
</feature>
<dbReference type="SMART" id="SM00382">
    <property type="entry name" value="AAA"/>
    <property type="match status" value="2"/>
</dbReference>
<dbReference type="Gene3D" id="3.40.50.300">
    <property type="entry name" value="P-loop containing nucleotide triphosphate hydrolases"/>
    <property type="match status" value="2"/>
</dbReference>
<dbReference type="EMBL" id="AAEW02000012">
    <property type="protein sequence ID" value="EAT15309.1"/>
    <property type="molecule type" value="Genomic_DNA"/>
</dbReference>
<dbReference type="Pfam" id="PF00005">
    <property type="entry name" value="ABC_tran"/>
    <property type="match status" value="2"/>
</dbReference>
<dbReference type="NCBIfam" id="NF008186">
    <property type="entry name" value="PRK10938.1"/>
    <property type="match status" value="1"/>
</dbReference>
<keyword evidence="1" id="KW-0547">Nucleotide-binding</keyword>
<dbReference type="GO" id="GO:0005524">
    <property type="term" value="F:ATP binding"/>
    <property type="evidence" value="ECO:0007669"/>
    <property type="project" value="UniProtKB-KW"/>
</dbReference>
<organism evidence="4 5">
    <name type="scientific">Desulfuromonas acetoxidans (strain DSM 684 / 11070)</name>
    <dbReference type="NCBI Taxonomy" id="281689"/>
    <lineage>
        <taxon>Bacteria</taxon>
        <taxon>Pseudomonadati</taxon>
        <taxon>Thermodesulfobacteriota</taxon>
        <taxon>Desulfuromonadia</taxon>
        <taxon>Desulfuromonadales</taxon>
        <taxon>Desulfuromonadaceae</taxon>
        <taxon>Desulfuromonas</taxon>
    </lineage>
</organism>
<name>Q1JY97_DESA6</name>